<dbReference type="InterPro" id="IPR002545">
    <property type="entry name" value="CheW-lke_dom"/>
</dbReference>
<dbReference type="RefSeq" id="WP_039310645.1">
    <property type="nucleotide sequence ID" value="NZ_CP006905.1"/>
</dbReference>
<dbReference type="EMBL" id="CP006905">
    <property type="protein sequence ID" value="AIY82558.1"/>
    <property type="molecule type" value="Genomic_DNA"/>
</dbReference>
<evidence type="ECO:0000313" key="2">
    <source>
        <dbReference type="EMBL" id="AIY82558.1"/>
    </source>
</evidence>
<dbReference type="Proteomes" id="UP000030635">
    <property type="component" value="Chromosome"/>
</dbReference>
<dbReference type="InterPro" id="IPR039315">
    <property type="entry name" value="CheW"/>
</dbReference>
<sequence>MGVLKILVFKINNKMFAADINDIERIIKYEEATYIPDMPSFVEGVINYEEKVIPSINLNKKLGLNEENLESRKVIVIRREEKRFAVVVDNVCEVRETEEKSIEDIPINNFNIKKDYIKGLINLNENIVIVLNLFKILTESEEEIIFLGDIT</sequence>
<name>A0A0A7FSK9_9CLOT</name>
<dbReference type="SUPFAM" id="SSF50341">
    <property type="entry name" value="CheW-like"/>
    <property type="match status" value="1"/>
</dbReference>
<feature type="domain" description="CheW-like" evidence="1">
    <location>
        <begin position="3"/>
        <end position="142"/>
    </location>
</feature>
<keyword evidence="3" id="KW-1185">Reference proteome</keyword>
<evidence type="ECO:0000313" key="3">
    <source>
        <dbReference type="Proteomes" id="UP000030635"/>
    </source>
</evidence>
<dbReference type="GO" id="GO:0007165">
    <property type="term" value="P:signal transduction"/>
    <property type="evidence" value="ECO:0007669"/>
    <property type="project" value="InterPro"/>
</dbReference>
<protein>
    <submittedName>
        <fullName evidence="2">CheW-like domain protein</fullName>
    </submittedName>
</protein>
<dbReference type="PANTHER" id="PTHR22617">
    <property type="entry name" value="CHEMOTAXIS SENSOR HISTIDINE KINASE-RELATED"/>
    <property type="match status" value="1"/>
</dbReference>
<accession>A0A0A7FSK9</accession>
<organism evidence="2 3">
    <name type="scientific">Clostridium baratii str. Sullivan</name>
    <dbReference type="NCBI Taxonomy" id="1415775"/>
    <lineage>
        <taxon>Bacteria</taxon>
        <taxon>Bacillati</taxon>
        <taxon>Bacillota</taxon>
        <taxon>Clostridia</taxon>
        <taxon>Eubacteriales</taxon>
        <taxon>Clostridiaceae</taxon>
        <taxon>Clostridium</taxon>
    </lineage>
</organism>
<evidence type="ECO:0000259" key="1">
    <source>
        <dbReference type="PROSITE" id="PS50851"/>
    </source>
</evidence>
<dbReference type="eggNOG" id="COG0835">
    <property type="taxonomic scope" value="Bacteria"/>
</dbReference>
<proteinExistence type="predicted"/>
<dbReference type="Gene3D" id="2.40.50.180">
    <property type="entry name" value="CheA-289, Domain 4"/>
    <property type="match status" value="1"/>
</dbReference>
<reference evidence="2 3" key="1">
    <citation type="journal article" date="2015" name="Infect. Genet. Evol.">
        <title>Genomic sequences of six botulinum neurotoxin-producing strains representing three clostridial species illustrate the mobility and diversity of botulinum neurotoxin genes.</title>
        <authorList>
            <person name="Smith T.J."/>
            <person name="Hill K.K."/>
            <person name="Xie G."/>
            <person name="Foley B.T."/>
            <person name="Williamson C.H."/>
            <person name="Foster J.T."/>
            <person name="Johnson S.L."/>
            <person name="Chertkov O."/>
            <person name="Teshima H."/>
            <person name="Gibbons H.S."/>
            <person name="Johnsky L.A."/>
            <person name="Karavis M.A."/>
            <person name="Smith L.A."/>
        </authorList>
    </citation>
    <scope>NUCLEOTIDE SEQUENCE [LARGE SCALE GENOMIC DNA]</scope>
    <source>
        <strain evidence="2">Sullivan</strain>
    </source>
</reference>
<dbReference type="OrthoDB" id="9794382at2"/>
<dbReference type="SMART" id="SM00260">
    <property type="entry name" value="CheW"/>
    <property type="match status" value="1"/>
</dbReference>
<dbReference type="STRING" id="1561.NPD11_2900"/>
<gene>
    <name evidence="2" type="ORF">U729_80</name>
</gene>
<dbReference type="KEGG" id="cbv:U729_80"/>
<dbReference type="InterPro" id="IPR036061">
    <property type="entry name" value="CheW-like_dom_sf"/>
</dbReference>
<dbReference type="Pfam" id="PF01584">
    <property type="entry name" value="CheW"/>
    <property type="match status" value="1"/>
</dbReference>
<dbReference type="HOGENOM" id="CLU_048995_3_4_9"/>
<dbReference type="AlphaFoldDB" id="A0A0A7FSK9"/>
<dbReference type="Gene3D" id="2.30.30.40">
    <property type="entry name" value="SH3 Domains"/>
    <property type="match status" value="1"/>
</dbReference>
<dbReference type="GO" id="GO:0006935">
    <property type="term" value="P:chemotaxis"/>
    <property type="evidence" value="ECO:0007669"/>
    <property type="project" value="InterPro"/>
</dbReference>
<dbReference type="PROSITE" id="PS50851">
    <property type="entry name" value="CHEW"/>
    <property type="match status" value="1"/>
</dbReference>
<dbReference type="GO" id="GO:0005829">
    <property type="term" value="C:cytosol"/>
    <property type="evidence" value="ECO:0007669"/>
    <property type="project" value="TreeGrafter"/>
</dbReference>
<dbReference type="PANTHER" id="PTHR22617:SF23">
    <property type="entry name" value="CHEMOTAXIS PROTEIN CHEW"/>
    <property type="match status" value="1"/>
</dbReference>